<feature type="region of interest" description="Disordered" evidence="1">
    <location>
        <begin position="1"/>
        <end position="31"/>
    </location>
</feature>
<dbReference type="EMBL" id="CH445348">
    <property type="protein sequence ID" value="EAT79609.1"/>
    <property type="molecule type" value="Genomic_DNA"/>
</dbReference>
<dbReference type="GeneID" id="5979940"/>
<dbReference type="RefSeq" id="XP_001803027.1">
    <property type="nucleotide sequence ID" value="XM_001802975.1"/>
</dbReference>
<dbReference type="InParanoid" id="Q0U605"/>
<sequence>MGQHDRRDGYPRSKPSPSTGAAHKDSDTAGS</sequence>
<gene>
    <name evidence="2" type="ORF">SNOG_12809</name>
</gene>
<dbReference type="AlphaFoldDB" id="Q0U605"/>
<evidence type="ECO:0000256" key="1">
    <source>
        <dbReference type="SAM" id="MobiDB-lite"/>
    </source>
</evidence>
<protein>
    <submittedName>
        <fullName evidence="2">Uncharacterized protein</fullName>
    </submittedName>
</protein>
<evidence type="ECO:0000313" key="2">
    <source>
        <dbReference type="EMBL" id="EAT79609.1"/>
    </source>
</evidence>
<accession>Q0U605</accession>
<organism evidence="2 3">
    <name type="scientific">Phaeosphaeria nodorum (strain SN15 / ATCC MYA-4574 / FGSC 10173)</name>
    <name type="common">Glume blotch fungus</name>
    <name type="synonym">Parastagonospora nodorum</name>
    <dbReference type="NCBI Taxonomy" id="321614"/>
    <lineage>
        <taxon>Eukaryota</taxon>
        <taxon>Fungi</taxon>
        <taxon>Dikarya</taxon>
        <taxon>Ascomycota</taxon>
        <taxon>Pezizomycotina</taxon>
        <taxon>Dothideomycetes</taxon>
        <taxon>Pleosporomycetidae</taxon>
        <taxon>Pleosporales</taxon>
        <taxon>Pleosporineae</taxon>
        <taxon>Phaeosphaeriaceae</taxon>
        <taxon>Parastagonospora</taxon>
    </lineage>
</organism>
<feature type="compositionally biased region" description="Basic and acidic residues" evidence="1">
    <location>
        <begin position="1"/>
        <end position="11"/>
    </location>
</feature>
<dbReference type="Proteomes" id="UP000001055">
    <property type="component" value="Unassembled WGS sequence"/>
</dbReference>
<proteinExistence type="predicted"/>
<feature type="compositionally biased region" description="Basic and acidic residues" evidence="1">
    <location>
        <begin position="22"/>
        <end position="31"/>
    </location>
</feature>
<dbReference type="KEGG" id="pno:SNOG_12809"/>
<reference evidence="3" key="1">
    <citation type="journal article" date="2007" name="Plant Cell">
        <title>Dothideomycete-plant interactions illuminated by genome sequencing and EST analysis of the wheat pathogen Stagonospora nodorum.</title>
        <authorList>
            <person name="Hane J.K."/>
            <person name="Lowe R.G."/>
            <person name="Solomon P.S."/>
            <person name="Tan K.C."/>
            <person name="Schoch C.L."/>
            <person name="Spatafora J.W."/>
            <person name="Crous P.W."/>
            <person name="Kodira C."/>
            <person name="Birren B.W."/>
            <person name="Galagan J.E."/>
            <person name="Torriani S.F."/>
            <person name="McDonald B.A."/>
            <person name="Oliver R.P."/>
        </authorList>
    </citation>
    <scope>NUCLEOTIDE SEQUENCE [LARGE SCALE GENOMIC DNA]</scope>
    <source>
        <strain evidence="3">SN15 / ATCC MYA-4574 / FGSC 10173</strain>
    </source>
</reference>
<name>Q0U605_PHANO</name>
<evidence type="ECO:0000313" key="3">
    <source>
        <dbReference type="Proteomes" id="UP000001055"/>
    </source>
</evidence>
<dbReference type="HOGENOM" id="CLU_3399575_0_0_1"/>